<evidence type="ECO:0000259" key="1">
    <source>
        <dbReference type="Pfam" id="PF13406"/>
    </source>
</evidence>
<dbReference type="PANTHER" id="PTHR30163:SF8">
    <property type="entry name" value="LYTIC MUREIN TRANSGLYCOSYLASE"/>
    <property type="match status" value="1"/>
</dbReference>
<sequence length="250" mass="25590">MLQLKRLAVFCVFAICVITAVSFWALGQSGADARGALPPPPRSEAKLETPATGLTTAVNITRNADAEWLNLAAAQTGIPARALRAYVGAASAANHSAPTCGIGWNTVAAIGFIESAHGAYGGGSLTPAGQASGPIVGPSLDGNGFAAIADTDDGVLDGDARWDRAVGPMQFIPSTWELAGRDGNGDGEADPFNIDDAALSAAGYLCAHGPDLTAANGWTEAIYSYNQSDSYVDQVRRQATSYAEKTGTTG</sequence>
<dbReference type="STRING" id="121292.AU252_14095"/>
<dbReference type="SUPFAM" id="SSF53955">
    <property type="entry name" value="Lysozyme-like"/>
    <property type="match status" value="1"/>
</dbReference>
<dbReference type="CDD" id="cd13399">
    <property type="entry name" value="Slt35-like"/>
    <property type="match status" value="1"/>
</dbReference>
<feature type="domain" description="Transglycosylase SLT" evidence="1">
    <location>
        <begin position="162"/>
        <end position="209"/>
    </location>
</feature>
<dbReference type="InterPro" id="IPR043426">
    <property type="entry name" value="MltB-like"/>
</dbReference>
<dbReference type="PANTHER" id="PTHR30163">
    <property type="entry name" value="MEMBRANE-BOUND LYTIC MUREIN TRANSGLYCOSYLASE B"/>
    <property type="match status" value="1"/>
</dbReference>
<dbReference type="AlphaFoldDB" id="A0A0U3Q674"/>
<dbReference type="InterPro" id="IPR023346">
    <property type="entry name" value="Lysozyme-like_dom_sf"/>
</dbReference>
<evidence type="ECO:0000313" key="3">
    <source>
        <dbReference type="Proteomes" id="UP000065151"/>
    </source>
</evidence>
<proteinExistence type="predicted"/>
<dbReference type="KEGG" id="psul:AU252_14095"/>
<evidence type="ECO:0000313" key="2">
    <source>
        <dbReference type="EMBL" id="ALV42142.1"/>
    </source>
</evidence>
<dbReference type="GO" id="GO:0009253">
    <property type="term" value="P:peptidoglycan catabolic process"/>
    <property type="evidence" value="ECO:0007669"/>
    <property type="project" value="TreeGrafter"/>
</dbReference>
<organism evidence="2">
    <name type="scientific">Pseudarthrobacter sulfonivorans</name>
    <dbReference type="NCBI Taxonomy" id="121292"/>
    <lineage>
        <taxon>Bacteria</taxon>
        <taxon>Bacillati</taxon>
        <taxon>Actinomycetota</taxon>
        <taxon>Actinomycetes</taxon>
        <taxon>Micrococcales</taxon>
        <taxon>Micrococcaceae</taxon>
        <taxon>Pseudarthrobacter</taxon>
    </lineage>
</organism>
<gene>
    <name evidence="2" type="ORF">AU252_14095</name>
</gene>
<dbReference type="RefSeq" id="WP_058931264.1">
    <property type="nucleotide sequence ID" value="NZ_CP013747.1"/>
</dbReference>
<dbReference type="InterPro" id="IPR031304">
    <property type="entry name" value="SLT_2"/>
</dbReference>
<name>A0A0U3Q674_9MICC</name>
<accession>A0A0U3Q674</accession>
<dbReference type="EMBL" id="CP013747">
    <property type="protein sequence ID" value="ALV42142.1"/>
    <property type="molecule type" value="Genomic_DNA"/>
</dbReference>
<protein>
    <submittedName>
        <fullName evidence="2">Murein transglycosylase</fullName>
    </submittedName>
</protein>
<dbReference type="GO" id="GO:0008933">
    <property type="term" value="F:peptidoglycan lytic transglycosylase activity"/>
    <property type="evidence" value="ECO:0007669"/>
    <property type="project" value="TreeGrafter"/>
</dbReference>
<dbReference type="Proteomes" id="UP000065151">
    <property type="component" value="Chromosome"/>
</dbReference>
<dbReference type="Gene3D" id="1.10.530.10">
    <property type="match status" value="1"/>
</dbReference>
<reference evidence="2 3" key="1">
    <citation type="submission" date="2015-12" db="EMBL/GenBank/DDBJ databases">
        <authorList>
            <person name="Shamseldin A."/>
            <person name="Moawad H."/>
            <person name="Abd El-Rahim W.M."/>
            <person name="Sadowsky M.J."/>
        </authorList>
    </citation>
    <scope>NUCLEOTIDE SEQUENCE [LARGE SCALE GENOMIC DNA]</scope>
    <source>
        <strain evidence="2 3">Ar51</strain>
    </source>
</reference>
<dbReference type="Pfam" id="PF13406">
    <property type="entry name" value="SLT_2"/>
    <property type="match status" value="1"/>
</dbReference>